<evidence type="ECO:0000313" key="2">
    <source>
        <dbReference type="EMBL" id="CAH0368899.1"/>
    </source>
</evidence>
<dbReference type="SUPFAM" id="SSF52821">
    <property type="entry name" value="Rhodanese/Cell cycle control phosphatase"/>
    <property type="match status" value="1"/>
</dbReference>
<dbReference type="InterPro" id="IPR036812">
    <property type="entry name" value="NAD(P)_OxRdtase_dom_sf"/>
</dbReference>
<evidence type="ECO:0000313" key="3">
    <source>
        <dbReference type="Proteomes" id="UP000789595"/>
    </source>
</evidence>
<feature type="domain" description="Rhodanese" evidence="1">
    <location>
        <begin position="383"/>
        <end position="484"/>
    </location>
</feature>
<dbReference type="PROSITE" id="PS50206">
    <property type="entry name" value="RHODANESE_3"/>
    <property type="match status" value="1"/>
</dbReference>
<dbReference type="Gene3D" id="3.20.20.100">
    <property type="entry name" value="NADP-dependent oxidoreductase domain"/>
    <property type="match status" value="1"/>
</dbReference>
<name>A0A8J2SLW1_9STRA</name>
<evidence type="ECO:0000259" key="1">
    <source>
        <dbReference type="PROSITE" id="PS50206"/>
    </source>
</evidence>
<dbReference type="PANTHER" id="PTHR45431">
    <property type="entry name" value="RHODANESE-LIKE DOMAIN-CONTAINING PROTEIN 15, CHLOROPLASTIC"/>
    <property type="match status" value="1"/>
</dbReference>
<dbReference type="CDD" id="cd00158">
    <property type="entry name" value="RHOD"/>
    <property type="match status" value="1"/>
</dbReference>
<dbReference type="OrthoDB" id="566238at2759"/>
<dbReference type="Proteomes" id="UP000789595">
    <property type="component" value="Unassembled WGS sequence"/>
</dbReference>
<organism evidence="2 3">
    <name type="scientific">Pelagomonas calceolata</name>
    <dbReference type="NCBI Taxonomy" id="35677"/>
    <lineage>
        <taxon>Eukaryota</taxon>
        <taxon>Sar</taxon>
        <taxon>Stramenopiles</taxon>
        <taxon>Ochrophyta</taxon>
        <taxon>Pelagophyceae</taxon>
        <taxon>Pelagomonadales</taxon>
        <taxon>Pelagomonadaceae</taxon>
        <taxon>Pelagomonas</taxon>
    </lineage>
</organism>
<dbReference type="EMBL" id="CAKKNE010000002">
    <property type="protein sequence ID" value="CAH0368899.1"/>
    <property type="molecule type" value="Genomic_DNA"/>
</dbReference>
<reference evidence="2" key="1">
    <citation type="submission" date="2021-11" db="EMBL/GenBank/DDBJ databases">
        <authorList>
            <consortium name="Genoscope - CEA"/>
            <person name="William W."/>
        </authorList>
    </citation>
    <scope>NUCLEOTIDE SEQUENCE</scope>
</reference>
<dbReference type="InterPro" id="IPR036873">
    <property type="entry name" value="Rhodanese-like_dom_sf"/>
</dbReference>
<dbReference type="SMART" id="SM00450">
    <property type="entry name" value="RHOD"/>
    <property type="match status" value="1"/>
</dbReference>
<dbReference type="Gene3D" id="3.40.250.10">
    <property type="entry name" value="Rhodanese-like domain"/>
    <property type="match status" value="1"/>
</dbReference>
<accession>A0A8J2SLW1</accession>
<dbReference type="InterPro" id="IPR001763">
    <property type="entry name" value="Rhodanese-like_dom"/>
</dbReference>
<dbReference type="Pfam" id="PF00581">
    <property type="entry name" value="Rhodanese"/>
    <property type="match status" value="1"/>
</dbReference>
<gene>
    <name evidence="2" type="ORF">PECAL_2P20000</name>
</gene>
<keyword evidence="3" id="KW-1185">Reference proteome</keyword>
<proteinExistence type="predicted"/>
<protein>
    <recommendedName>
        <fullName evidence="1">Rhodanese domain-containing protein</fullName>
    </recommendedName>
</protein>
<dbReference type="InterPro" id="IPR052367">
    <property type="entry name" value="Thiosulfate_ST/Rhodanese-like"/>
</dbReference>
<dbReference type="AlphaFoldDB" id="A0A8J2SLW1"/>
<sequence>MKLALNCARVAGTEILDRAAAKGLARVLDLPGPAARCWAAAAAFAKADASARVVARVGYFAAQDGRIAHSLAADRVAAEVERCAELLGRPLDAALLHGPEEVPRDERRRVVEAAAAAVRATGGARAVGVSSRDAGAVEHDWWDAALDGPLRLPTTPADAAALRASQAALAARGVELLGCAPLRNLATGGVFASPAAGAADLAGYVPASQRALAHFEAPAGADADVVEGCAWVRQLVGDLNASLAQFDSFERWEHEIATQLVPLLHAKFEALDEASADVLQGYFEAYGRAVRANADLAARDAAARCAAAAAPLRDGERLEAWALRDALARPLARVSVGVRSVEDVDGLARALEAREAPAPPEATEPPELAPPEATCASAQRALEAGGARYLDCRSEMEFVAEDVVEGSVNIPFPHNGDREPVSPADFLEDVELEFRRGEEIYVGCRSGNRSASAVAVLRAAGFARAVNVTGGIHAWRAAGLPLVPYAG</sequence>
<comment type="caution">
    <text evidence="2">The sequence shown here is derived from an EMBL/GenBank/DDBJ whole genome shotgun (WGS) entry which is preliminary data.</text>
</comment>
<dbReference type="PANTHER" id="PTHR45431:SF3">
    <property type="entry name" value="RHODANESE-LIKE DOMAIN-CONTAINING PROTEIN 15, CHLOROPLASTIC"/>
    <property type="match status" value="1"/>
</dbReference>